<dbReference type="AlphaFoldDB" id="A0A0F9WJT0"/>
<reference evidence="2" key="1">
    <citation type="journal article" date="2015" name="Nature">
        <title>Complex archaea that bridge the gap between prokaryotes and eukaryotes.</title>
        <authorList>
            <person name="Spang A."/>
            <person name="Saw J.H."/>
            <person name="Jorgensen S.L."/>
            <person name="Zaremba-Niedzwiedzka K."/>
            <person name="Martijn J."/>
            <person name="Lind A.E."/>
            <person name="van Eijk R."/>
            <person name="Schleper C."/>
            <person name="Guy L."/>
            <person name="Ettema T.J."/>
        </authorList>
    </citation>
    <scope>NUCLEOTIDE SEQUENCE</scope>
</reference>
<name>A0A0F9WJT0_9ZZZZ</name>
<accession>A0A0F9WJT0</accession>
<protein>
    <submittedName>
        <fullName evidence="2">Uncharacterized protein</fullName>
    </submittedName>
</protein>
<feature type="region of interest" description="Disordered" evidence="1">
    <location>
        <begin position="120"/>
        <end position="145"/>
    </location>
</feature>
<evidence type="ECO:0000256" key="1">
    <source>
        <dbReference type="SAM" id="MobiDB-lite"/>
    </source>
</evidence>
<sequence length="145" mass="16547">MTTDFIEYTILEARRRKLMERLEHKANDIYQIYAPEKDKVSTSHFPWVKRTVSDFRVGTDFVELTISHFVTKFASNGLSFLDFRDHKLRFPAAMVDLEGDDLLAAVNAMLEAEAARMAASKRRQKKASPIQSNHIATAAEQRAEG</sequence>
<evidence type="ECO:0000313" key="2">
    <source>
        <dbReference type="EMBL" id="KKN86251.1"/>
    </source>
</evidence>
<comment type="caution">
    <text evidence="2">The sequence shown here is derived from an EMBL/GenBank/DDBJ whole genome shotgun (WGS) entry which is preliminary data.</text>
</comment>
<gene>
    <name evidence="2" type="ORF">LCGC14_0271200</name>
</gene>
<proteinExistence type="predicted"/>
<dbReference type="EMBL" id="LAZR01000150">
    <property type="protein sequence ID" value="KKN86251.1"/>
    <property type="molecule type" value="Genomic_DNA"/>
</dbReference>
<organism evidence="2">
    <name type="scientific">marine sediment metagenome</name>
    <dbReference type="NCBI Taxonomy" id="412755"/>
    <lineage>
        <taxon>unclassified sequences</taxon>
        <taxon>metagenomes</taxon>
        <taxon>ecological metagenomes</taxon>
    </lineage>
</organism>